<dbReference type="AlphaFoldDB" id="A0A7J6M730"/>
<dbReference type="EMBL" id="JAAPAO010000214">
    <property type="protein sequence ID" value="KAF4667319.1"/>
    <property type="molecule type" value="Genomic_DNA"/>
</dbReference>
<evidence type="ECO:0000313" key="2">
    <source>
        <dbReference type="Proteomes" id="UP000591131"/>
    </source>
</evidence>
<dbReference type="Pfam" id="PF04488">
    <property type="entry name" value="Gly_transf_sug"/>
    <property type="match status" value="1"/>
</dbReference>
<organism evidence="1 2">
    <name type="scientific">Perkinsus chesapeaki</name>
    <name type="common">Clam parasite</name>
    <name type="synonym">Perkinsus andrewsi</name>
    <dbReference type="NCBI Taxonomy" id="330153"/>
    <lineage>
        <taxon>Eukaryota</taxon>
        <taxon>Sar</taxon>
        <taxon>Alveolata</taxon>
        <taxon>Perkinsozoa</taxon>
        <taxon>Perkinsea</taxon>
        <taxon>Perkinsida</taxon>
        <taxon>Perkinsidae</taxon>
        <taxon>Perkinsus</taxon>
    </lineage>
</organism>
<accession>A0A7J6M730</accession>
<sequence length="216" mass="24628">MFESDVKVVVFADEGLRVARARNVQPEQVCSIALKLLVLMDEAGGLQLLGVVLAELFRYSIIYLNGGVYFDIDTRCKESIEELLRPSDDLVFSLGNMPNQQVSQWGFAASPRNQILGDLFEVAIEKILSHDESKGIPKRIDEFVSMELMDRMVKEALGVTTLQADKEYKTRNEASVRVLPQDRGEHWNGRVDFKYGGYEKDLKKCGLRHWHYGWGR</sequence>
<dbReference type="Proteomes" id="UP000591131">
    <property type="component" value="Unassembled WGS sequence"/>
</dbReference>
<comment type="caution">
    <text evidence="1">The sequence shown here is derived from an EMBL/GenBank/DDBJ whole genome shotgun (WGS) entry which is preliminary data.</text>
</comment>
<gene>
    <name evidence="1" type="primary">LENG8_3</name>
    <name evidence="1" type="ORF">FOL47_003642</name>
</gene>
<protein>
    <submittedName>
        <fullName evidence="1">Leukocyte receptor cluster (LRC) member 8</fullName>
    </submittedName>
</protein>
<evidence type="ECO:0000313" key="1">
    <source>
        <dbReference type="EMBL" id="KAF4667319.1"/>
    </source>
</evidence>
<dbReference type="SUPFAM" id="SSF53448">
    <property type="entry name" value="Nucleotide-diphospho-sugar transferases"/>
    <property type="match status" value="1"/>
</dbReference>
<dbReference type="Gene3D" id="3.90.550.20">
    <property type="match status" value="1"/>
</dbReference>
<proteinExistence type="predicted"/>
<keyword evidence="2" id="KW-1185">Reference proteome</keyword>
<dbReference type="OrthoDB" id="409543at2759"/>
<name>A0A7J6M730_PERCH</name>
<dbReference type="InterPro" id="IPR029044">
    <property type="entry name" value="Nucleotide-diphossugar_trans"/>
</dbReference>
<reference evidence="1 2" key="1">
    <citation type="submission" date="2020-04" db="EMBL/GenBank/DDBJ databases">
        <title>Perkinsus chesapeaki whole genome sequence.</title>
        <authorList>
            <person name="Bogema D.R."/>
        </authorList>
    </citation>
    <scope>NUCLEOTIDE SEQUENCE [LARGE SCALE GENOMIC DNA]</scope>
    <source>
        <strain evidence="1">ATCC PRA-425</strain>
    </source>
</reference>
<dbReference type="InterPro" id="IPR007577">
    <property type="entry name" value="GlycoTrfase_DXD_sugar-bd_CS"/>
</dbReference>
<keyword evidence="1" id="KW-0675">Receptor</keyword>